<gene>
    <name evidence="1" type="ORF">L3X38_004666</name>
</gene>
<dbReference type="Proteomes" id="UP001054821">
    <property type="component" value="Chromosome 1"/>
</dbReference>
<organism evidence="1 2">
    <name type="scientific">Prunus dulcis</name>
    <name type="common">Almond</name>
    <name type="synonym">Amygdalus dulcis</name>
    <dbReference type="NCBI Taxonomy" id="3755"/>
    <lineage>
        <taxon>Eukaryota</taxon>
        <taxon>Viridiplantae</taxon>
        <taxon>Streptophyta</taxon>
        <taxon>Embryophyta</taxon>
        <taxon>Tracheophyta</taxon>
        <taxon>Spermatophyta</taxon>
        <taxon>Magnoliopsida</taxon>
        <taxon>eudicotyledons</taxon>
        <taxon>Gunneridae</taxon>
        <taxon>Pentapetalae</taxon>
        <taxon>rosids</taxon>
        <taxon>fabids</taxon>
        <taxon>Rosales</taxon>
        <taxon>Rosaceae</taxon>
        <taxon>Amygdaloideae</taxon>
        <taxon>Amygdaleae</taxon>
        <taxon>Prunus</taxon>
    </lineage>
</organism>
<name>A0AAD4ZPC4_PRUDU</name>
<dbReference type="EMBL" id="JAJFAZ020000001">
    <property type="protein sequence ID" value="KAI5351775.1"/>
    <property type="molecule type" value="Genomic_DNA"/>
</dbReference>
<accession>A0AAD4ZPC4</accession>
<keyword evidence="2" id="KW-1185">Reference proteome</keyword>
<proteinExistence type="predicted"/>
<dbReference type="AlphaFoldDB" id="A0AAD4ZPC4"/>
<protein>
    <submittedName>
        <fullName evidence="1">Uncharacterized protein</fullName>
    </submittedName>
</protein>
<sequence>MHNEILSSMHLHNGMARRSNKTVVEETQFLNARSSASVANLGFRLLARNQECSSWTAQVTSLKAEVAELQKLVKQSNRKNQDSAEVVQVLQTRVKTQKTSFQEMELVGFFKSGITAPSGSRDKEEEEENEGIPERFLKLLLLLA</sequence>
<evidence type="ECO:0000313" key="2">
    <source>
        <dbReference type="Proteomes" id="UP001054821"/>
    </source>
</evidence>
<evidence type="ECO:0000313" key="1">
    <source>
        <dbReference type="EMBL" id="KAI5351775.1"/>
    </source>
</evidence>
<reference evidence="1 2" key="1">
    <citation type="journal article" date="2022" name="G3 (Bethesda)">
        <title>Whole-genome sequence and methylome profiling of the almond [Prunus dulcis (Mill.) D.A. Webb] cultivar 'Nonpareil'.</title>
        <authorList>
            <person name="D'Amico-Willman K.M."/>
            <person name="Ouma W.Z."/>
            <person name="Meulia T."/>
            <person name="Sideli G.M."/>
            <person name="Gradziel T.M."/>
            <person name="Fresnedo-Ramirez J."/>
        </authorList>
    </citation>
    <scope>NUCLEOTIDE SEQUENCE [LARGE SCALE GENOMIC DNA]</scope>
    <source>
        <strain evidence="1">Clone GOH B32 T37-40</strain>
    </source>
</reference>
<comment type="caution">
    <text evidence="1">The sequence shown here is derived from an EMBL/GenBank/DDBJ whole genome shotgun (WGS) entry which is preliminary data.</text>
</comment>